<sequence length="369" mass="39719">MAQSIGLNGKACSPAPVIPSSTDDGLHAVMSKKLWDMQQGSAVVLTYAFLDGTANQQSAVTNTIPIWLKYANVSFDHTSTKTSANIRISFTGPGSWSYVGTDATNVDKSQPTMNLGWLADANPPSKEDAATILHEFGHALGMMHEHQSPARGQCIHLKELEVYNYYRPLLQFNDALVKSQVIDVYFMPASLNEENVEIPVNLVLSSLDKAFITLNYPGQTPVGDDGMSALDALNVAGVPENSQTSVDILTFISAQDYPSARQAFIDWNKSVVDLTSVNTTLVGASTGPARDIMPGIVETVIQAANNSPLFQSIVKNIVNQIFVKRAIPTQASVPGSSDRDIVETLAALVVNPAFAQTIHDVDNVFLPQA</sequence>
<evidence type="ECO:0000313" key="2">
    <source>
        <dbReference type="EMBL" id="KAK7438223.1"/>
    </source>
</evidence>
<evidence type="ECO:0000259" key="1">
    <source>
        <dbReference type="SMART" id="SM00235"/>
    </source>
</evidence>
<dbReference type="SMART" id="SM00235">
    <property type="entry name" value="ZnMc"/>
    <property type="match status" value="1"/>
</dbReference>
<dbReference type="Gene3D" id="3.40.390.10">
    <property type="entry name" value="Collagenase (Catalytic Domain)"/>
    <property type="match status" value="1"/>
</dbReference>
<dbReference type="InterPro" id="IPR006026">
    <property type="entry name" value="Peptidase_Metallo"/>
</dbReference>
<accession>A0ABR1ISG2</accession>
<dbReference type="Proteomes" id="UP001498398">
    <property type="component" value="Unassembled WGS sequence"/>
</dbReference>
<dbReference type="Pfam" id="PF01400">
    <property type="entry name" value="Astacin"/>
    <property type="match status" value="1"/>
</dbReference>
<proteinExistence type="predicted"/>
<organism evidence="2 3">
    <name type="scientific">Marasmiellus scandens</name>
    <dbReference type="NCBI Taxonomy" id="2682957"/>
    <lineage>
        <taxon>Eukaryota</taxon>
        <taxon>Fungi</taxon>
        <taxon>Dikarya</taxon>
        <taxon>Basidiomycota</taxon>
        <taxon>Agaricomycotina</taxon>
        <taxon>Agaricomycetes</taxon>
        <taxon>Agaricomycetidae</taxon>
        <taxon>Agaricales</taxon>
        <taxon>Marasmiineae</taxon>
        <taxon>Omphalotaceae</taxon>
        <taxon>Marasmiellus</taxon>
    </lineage>
</organism>
<gene>
    <name evidence="2" type="ORF">VKT23_018154</name>
</gene>
<evidence type="ECO:0000313" key="3">
    <source>
        <dbReference type="Proteomes" id="UP001498398"/>
    </source>
</evidence>
<comment type="caution">
    <text evidence="2">The sequence shown here is derived from an EMBL/GenBank/DDBJ whole genome shotgun (WGS) entry which is preliminary data.</text>
</comment>
<name>A0ABR1ISG2_9AGAR</name>
<dbReference type="InterPro" id="IPR024079">
    <property type="entry name" value="MetalloPept_cat_dom_sf"/>
</dbReference>
<feature type="domain" description="Peptidase metallopeptidase" evidence="1">
    <location>
        <begin position="31"/>
        <end position="190"/>
    </location>
</feature>
<dbReference type="SUPFAM" id="SSF55486">
    <property type="entry name" value="Metalloproteases ('zincins'), catalytic domain"/>
    <property type="match status" value="1"/>
</dbReference>
<keyword evidence="3" id="KW-1185">Reference proteome</keyword>
<dbReference type="InterPro" id="IPR001506">
    <property type="entry name" value="Peptidase_M12A"/>
</dbReference>
<dbReference type="EMBL" id="JBANRG010000080">
    <property type="protein sequence ID" value="KAK7438223.1"/>
    <property type="molecule type" value="Genomic_DNA"/>
</dbReference>
<reference evidence="2 3" key="1">
    <citation type="submission" date="2024-01" db="EMBL/GenBank/DDBJ databases">
        <title>A draft genome for the cacao thread blight pathogen Marasmiellus scandens.</title>
        <authorList>
            <person name="Baruah I.K."/>
            <person name="Leung J."/>
            <person name="Bukari Y."/>
            <person name="Amoako-Attah I."/>
            <person name="Meinhardt L.W."/>
            <person name="Bailey B.A."/>
            <person name="Cohen S.P."/>
        </authorList>
    </citation>
    <scope>NUCLEOTIDE SEQUENCE [LARGE SCALE GENOMIC DNA]</scope>
    <source>
        <strain evidence="2 3">GH-19</strain>
    </source>
</reference>
<protein>
    <recommendedName>
        <fullName evidence="1">Peptidase metallopeptidase domain-containing protein</fullName>
    </recommendedName>
</protein>